<dbReference type="GO" id="GO:0008379">
    <property type="term" value="F:thioredoxin peroxidase activity"/>
    <property type="evidence" value="ECO:0007669"/>
    <property type="project" value="TreeGrafter"/>
</dbReference>
<keyword evidence="2" id="KW-0575">Peroxidase</keyword>
<keyword evidence="3" id="KW-0049">Antioxidant</keyword>
<gene>
    <name evidence="8" type="ORF">EGN60_01870</name>
    <name evidence="9" type="ORF">FJM01_01735</name>
</gene>
<dbReference type="PIRSF" id="PIRSF000239">
    <property type="entry name" value="AHPC"/>
    <property type="match status" value="1"/>
</dbReference>
<reference evidence="9 11" key="2">
    <citation type="submission" date="2019-06" db="EMBL/GenBank/DDBJ databases">
        <title>A comparative genomics study of ostrich specific Mycoplasmas.</title>
        <authorList>
            <person name="Botes A."/>
            <person name="Nel T."/>
        </authorList>
    </citation>
    <scope>NUCLEOTIDE SEQUENCE [LARGE SCALE GENOMIC DNA]</scope>
    <source>
        <strain evidence="9 11">Ms01</strain>
    </source>
</reference>
<dbReference type="InterPro" id="IPR036249">
    <property type="entry name" value="Thioredoxin-like_sf"/>
</dbReference>
<accession>A0A502M235</accession>
<dbReference type="GO" id="GO:0005829">
    <property type="term" value="C:cytosol"/>
    <property type="evidence" value="ECO:0007669"/>
    <property type="project" value="TreeGrafter"/>
</dbReference>
<dbReference type="GO" id="GO:0033554">
    <property type="term" value="P:cellular response to stress"/>
    <property type="evidence" value="ECO:0007669"/>
    <property type="project" value="TreeGrafter"/>
</dbReference>
<evidence type="ECO:0000256" key="6">
    <source>
        <dbReference type="PIRSR" id="PIRSR000239-1"/>
    </source>
</evidence>
<evidence type="ECO:0000313" key="10">
    <source>
        <dbReference type="Proteomes" id="UP000275883"/>
    </source>
</evidence>
<evidence type="ECO:0000256" key="5">
    <source>
        <dbReference type="ARBA" id="ARBA00023284"/>
    </source>
</evidence>
<dbReference type="InterPro" id="IPR000866">
    <property type="entry name" value="AhpC/TSA"/>
</dbReference>
<dbReference type="InterPro" id="IPR024706">
    <property type="entry name" value="Peroxiredoxin_AhpC-typ"/>
</dbReference>
<dbReference type="PANTHER" id="PTHR10681:SF121">
    <property type="entry name" value="ALKYL HYDROPEROXIDE REDUCTASE C"/>
    <property type="match status" value="1"/>
</dbReference>
<feature type="active site" description="Cysteine sulfenic acid (-SOH) intermediate; for peroxidase activity" evidence="6">
    <location>
        <position position="49"/>
    </location>
</feature>
<evidence type="ECO:0000256" key="1">
    <source>
        <dbReference type="ARBA" id="ARBA00009796"/>
    </source>
</evidence>
<dbReference type="GO" id="GO:0045454">
    <property type="term" value="P:cell redox homeostasis"/>
    <property type="evidence" value="ECO:0007669"/>
    <property type="project" value="TreeGrafter"/>
</dbReference>
<evidence type="ECO:0000313" key="11">
    <source>
        <dbReference type="Proteomes" id="UP000317904"/>
    </source>
</evidence>
<dbReference type="EMBL" id="VFSY01000023">
    <property type="protein sequence ID" value="TPI01955.1"/>
    <property type="molecule type" value="Genomic_DNA"/>
</dbReference>
<proteinExistence type="inferred from homology"/>
<accession>A0A3G8LH80</accession>
<evidence type="ECO:0000256" key="4">
    <source>
        <dbReference type="ARBA" id="ARBA00023002"/>
    </source>
</evidence>
<evidence type="ECO:0000259" key="7">
    <source>
        <dbReference type="PROSITE" id="PS51352"/>
    </source>
</evidence>
<dbReference type="GO" id="GO:0006979">
    <property type="term" value="P:response to oxidative stress"/>
    <property type="evidence" value="ECO:0007669"/>
    <property type="project" value="TreeGrafter"/>
</dbReference>
<dbReference type="AlphaFoldDB" id="A0A3G8LH80"/>
<dbReference type="CDD" id="cd03015">
    <property type="entry name" value="PRX_Typ2cys"/>
    <property type="match status" value="1"/>
</dbReference>
<dbReference type="PROSITE" id="PS51352">
    <property type="entry name" value="THIOREDOXIN_2"/>
    <property type="match status" value="1"/>
</dbReference>
<keyword evidence="5" id="KW-0676">Redox-active center</keyword>
<keyword evidence="4" id="KW-0560">Oxidoreductase</keyword>
<evidence type="ECO:0000313" key="8">
    <source>
        <dbReference type="EMBL" id="AZG68704.1"/>
    </source>
</evidence>
<feature type="domain" description="Thioredoxin" evidence="7">
    <location>
        <begin position="3"/>
        <end position="159"/>
    </location>
</feature>
<evidence type="ECO:0000256" key="2">
    <source>
        <dbReference type="ARBA" id="ARBA00022559"/>
    </source>
</evidence>
<dbReference type="Proteomes" id="UP000275883">
    <property type="component" value="Chromosome"/>
</dbReference>
<dbReference type="RefSeq" id="WP_124724398.1">
    <property type="nucleotide sequence ID" value="NZ_CP034044.1"/>
</dbReference>
<dbReference type="PANTHER" id="PTHR10681">
    <property type="entry name" value="THIOREDOXIN PEROXIDASE"/>
    <property type="match status" value="1"/>
</dbReference>
<dbReference type="KEGG" id="mstr:EGN60_01870"/>
<reference evidence="8 10" key="1">
    <citation type="submission" date="2018-11" db="EMBL/GenBank/DDBJ databases">
        <title>Genome sequence of Mycoplasma struthionis sp. nov.</title>
        <authorList>
            <person name="Spergser J."/>
        </authorList>
    </citation>
    <scope>NUCLEOTIDE SEQUENCE [LARGE SCALE GENOMIC DNA]</scope>
    <source>
        <strain evidence="8 10">237IA</strain>
    </source>
</reference>
<sequence>MSQLINKEFPQFELVSFYENKINRSFKNDDLKGKWTVLCYYPADFSGVCPFELIELQQNYEEFRKEGAQILVVSNDSVYTHKAWHDFDKEINKVEYPMLADKNAKLSKELGIYIEEKGISYRASYIINPEGIIKALEVSDTPIIRDSFELIRKLRAAKYVSENHNACLNNNLIRVKNNA</sequence>
<organism evidence="8 10">
    <name type="scientific">Mycoplasma struthionis</name>
    <dbReference type="NCBI Taxonomy" id="538220"/>
    <lineage>
        <taxon>Bacteria</taxon>
        <taxon>Bacillati</taxon>
        <taxon>Mycoplasmatota</taxon>
        <taxon>Mollicutes</taxon>
        <taxon>Mycoplasmataceae</taxon>
        <taxon>Mycoplasma</taxon>
    </lineage>
</organism>
<name>A0A3G8LH80_9MOLU</name>
<protein>
    <submittedName>
        <fullName evidence="8">Peroxiredoxin</fullName>
    </submittedName>
</protein>
<dbReference type="Gene3D" id="3.40.30.10">
    <property type="entry name" value="Glutaredoxin"/>
    <property type="match status" value="1"/>
</dbReference>
<comment type="similarity">
    <text evidence="1">Belongs to the peroxiredoxin family. AhpC/Prx1 subfamily.</text>
</comment>
<dbReference type="OrthoDB" id="9812811at2"/>
<dbReference type="InterPro" id="IPR013766">
    <property type="entry name" value="Thioredoxin_domain"/>
</dbReference>
<dbReference type="SUPFAM" id="SSF52833">
    <property type="entry name" value="Thioredoxin-like"/>
    <property type="match status" value="1"/>
</dbReference>
<dbReference type="InterPro" id="IPR050217">
    <property type="entry name" value="Peroxiredoxin"/>
</dbReference>
<dbReference type="GO" id="GO:0042744">
    <property type="term" value="P:hydrogen peroxide catabolic process"/>
    <property type="evidence" value="ECO:0007669"/>
    <property type="project" value="TreeGrafter"/>
</dbReference>
<dbReference type="Pfam" id="PF00578">
    <property type="entry name" value="AhpC-TSA"/>
    <property type="match status" value="1"/>
</dbReference>
<evidence type="ECO:0000313" key="9">
    <source>
        <dbReference type="EMBL" id="TPI01955.1"/>
    </source>
</evidence>
<evidence type="ECO:0000256" key="3">
    <source>
        <dbReference type="ARBA" id="ARBA00022862"/>
    </source>
</evidence>
<dbReference type="Proteomes" id="UP000317904">
    <property type="component" value="Unassembled WGS sequence"/>
</dbReference>
<dbReference type="EMBL" id="CP034044">
    <property type="protein sequence ID" value="AZG68704.1"/>
    <property type="molecule type" value="Genomic_DNA"/>
</dbReference>
<keyword evidence="10" id="KW-1185">Reference proteome</keyword>